<name>A0A1I7IQ77_9GAMM</name>
<evidence type="ECO:0000313" key="2">
    <source>
        <dbReference type="Proteomes" id="UP000242496"/>
    </source>
</evidence>
<dbReference type="Pfam" id="PF19488">
    <property type="entry name" value="DUF6024"/>
    <property type="match status" value="1"/>
</dbReference>
<proteinExistence type="predicted"/>
<dbReference type="InterPro" id="IPR015421">
    <property type="entry name" value="PyrdxlP-dep_Trfase_major"/>
</dbReference>
<organism evidence="1 2">
    <name type="scientific">Xenorhabdus koppenhoeferi</name>
    <dbReference type="NCBI Taxonomy" id="351659"/>
    <lineage>
        <taxon>Bacteria</taxon>
        <taxon>Pseudomonadati</taxon>
        <taxon>Pseudomonadota</taxon>
        <taxon>Gammaproteobacteria</taxon>
        <taxon>Enterobacterales</taxon>
        <taxon>Morganellaceae</taxon>
        <taxon>Xenorhabdus</taxon>
    </lineage>
</organism>
<dbReference type="EMBL" id="FPBJ01000022">
    <property type="protein sequence ID" value="SFU75105.1"/>
    <property type="molecule type" value="Genomic_DNA"/>
</dbReference>
<dbReference type="InterPro" id="IPR015424">
    <property type="entry name" value="PyrdxlP-dep_Trfase"/>
</dbReference>
<dbReference type="SUPFAM" id="SSF53383">
    <property type="entry name" value="PLP-dependent transferases"/>
    <property type="match status" value="1"/>
</dbReference>
<keyword evidence="2" id="KW-1185">Reference proteome</keyword>
<reference evidence="2" key="1">
    <citation type="submission" date="2016-10" db="EMBL/GenBank/DDBJ databases">
        <authorList>
            <person name="Varghese N."/>
            <person name="Submissions S."/>
        </authorList>
    </citation>
    <scope>NUCLEOTIDE SEQUENCE [LARGE SCALE GENOMIC DNA]</scope>
    <source>
        <strain evidence="2">DSM 18168</strain>
    </source>
</reference>
<dbReference type="InterPro" id="IPR046066">
    <property type="entry name" value="DUF6024"/>
</dbReference>
<accession>A0A1I7IQ77</accession>
<protein>
    <submittedName>
        <fullName evidence="1">Uncharacterized protein</fullName>
    </submittedName>
</protein>
<dbReference type="Gene3D" id="3.40.640.10">
    <property type="entry name" value="Type I PLP-dependent aspartate aminotransferase-like (Major domain)"/>
    <property type="match status" value="1"/>
</dbReference>
<evidence type="ECO:0000313" key="1">
    <source>
        <dbReference type="EMBL" id="SFU75105.1"/>
    </source>
</evidence>
<sequence length="292" mass="33243">MNYLDDSSINSKISGFSFENNSDTNYYKQVSAIRKEIKQHLRKHLCLEHEEIFLLNNSTHCLLNVIYGLNMHSVSISIREGCYTPYNNITTGYFPHSIPLLTHIDPQTGIICSLKNVDFVLDAAQSIGTIWHHKAATSSKIVFFPLHKHLAIQSGIGVLCIQNKDHYPEISNIAKISESGTVDLRSYNDALNRCIEDPDFFNIAYFDLTDKEANELEKIGFKCITPLQSKTPFVVLQSDFYLDKSPYNKKSVITMKKIGTMIYRFSCYKSGTINSIAVNCNFNLINYIKELL</sequence>
<dbReference type="RefSeq" id="WP_092551865.1">
    <property type="nucleotide sequence ID" value="NZ_CAWRBG010000041.1"/>
</dbReference>
<gene>
    <name evidence="1" type="ORF">SAMN05421784_12255</name>
</gene>
<dbReference type="OrthoDB" id="6442061at2"/>
<dbReference type="Proteomes" id="UP000242496">
    <property type="component" value="Unassembled WGS sequence"/>
</dbReference>
<dbReference type="STRING" id="351659.SAMN05421784_12255"/>
<dbReference type="AlphaFoldDB" id="A0A1I7IQ77"/>